<name>A0A451AU46_9GAMM</name>
<evidence type="ECO:0000313" key="1">
    <source>
        <dbReference type="EMBL" id="VFK69571.1"/>
    </source>
</evidence>
<protein>
    <submittedName>
        <fullName evidence="1">Uncharacterized protein</fullName>
    </submittedName>
</protein>
<gene>
    <name evidence="1" type="ORF">BECKTUN1418E_GA0071001_11994</name>
</gene>
<reference evidence="1" key="1">
    <citation type="submission" date="2019-02" db="EMBL/GenBank/DDBJ databases">
        <authorList>
            <person name="Gruber-Vodicka R. H."/>
            <person name="Seah K. B. B."/>
        </authorList>
    </citation>
    <scope>NUCLEOTIDE SEQUENCE</scope>
    <source>
        <strain evidence="1">BECK_BY2</strain>
    </source>
</reference>
<sequence>MIRHGFLLGYFSGKGFLCSALQSSMREIVFIDGWMAVEPIRTKHQIDCLQQRGFSNVIVAYQDGVCREQNLRMLYTAEVFGLFRF</sequence>
<accession>A0A451AU46</accession>
<dbReference type="AlphaFoldDB" id="A0A451AU46"/>
<dbReference type="EMBL" id="CAADFV010000199">
    <property type="protein sequence ID" value="VFK69571.1"/>
    <property type="molecule type" value="Genomic_DNA"/>
</dbReference>
<organism evidence="1">
    <name type="scientific">Candidatus Kentrum sp. TUN</name>
    <dbReference type="NCBI Taxonomy" id="2126343"/>
    <lineage>
        <taxon>Bacteria</taxon>
        <taxon>Pseudomonadati</taxon>
        <taxon>Pseudomonadota</taxon>
        <taxon>Gammaproteobacteria</taxon>
        <taxon>Candidatus Kentrum</taxon>
    </lineage>
</organism>
<proteinExistence type="predicted"/>